<dbReference type="OrthoDB" id="2331100at2759"/>
<dbReference type="STRING" id="1081102.A0A167QES2"/>
<name>A0A167QES2_9HYPO</name>
<evidence type="ECO:0000313" key="4">
    <source>
        <dbReference type="Proteomes" id="UP000076874"/>
    </source>
</evidence>
<dbReference type="Proteomes" id="UP000076874">
    <property type="component" value="Unassembled WGS sequence"/>
</dbReference>
<dbReference type="EMBL" id="AZHD01000014">
    <property type="protein sequence ID" value="OAA57575.1"/>
    <property type="molecule type" value="Genomic_DNA"/>
</dbReference>
<dbReference type="AlphaFoldDB" id="A0A167QES2"/>
<feature type="chain" id="PRO_5007891523" evidence="2">
    <location>
        <begin position="18"/>
        <end position="202"/>
    </location>
</feature>
<dbReference type="SUPFAM" id="SSF49503">
    <property type="entry name" value="Cupredoxins"/>
    <property type="match status" value="1"/>
</dbReference>
<dbReference type="PANTHER" id="PTHR34883">
    <property type="entry name" value="SERINE-RICH PROTEIN, PUTATIVE-RELATED-RELATED"/>
    <property type="match status" value="1"/>
</dbReference>
<organism evidence="3 4">
    <name type="scientific">Niveomyces insectorum RCEF 264</name>
    <dbReference type="NCBI Taxonomy" id="1081102"/>
    <lineage>
        <taxon>Eukaryota</taxon>
        <taxon>Fungi</taxon>
        <taxon>Dikarya</taxon>
        <taxon>Ascomycota</taxon>
        <taxon>Pezizomycotina</taxon>
        <taxon>Sordariomycetes</taxon>
        <taxon>Hypocreomycetidae</taxon>
        <taxon>Hypocreales</taxon>
        <taxon>Cordycipitaceae</taxon>
        <taxon>Niveomyces</taxon>
    </lineage>
</organism>
<feature type="region of interest" description="Disordered" evidence="1">
    <location>
        <begin position="153"/>
        <end position="175"/>
    </location>
</feature>
<gene>
    <name evidence="3" type="ORF">SPI_07234</name>
</gene>
<dbReference type="PANTHER" id="PTHR34883:SF17">
    <property type="entry name" value="CUPREDOXIN"/>
    <property type="match status" value="1"/>
</dbReference>
<evidence type="ECO:0000313" key="3">
    <source>
        <dbReference type="EMBL" id="OAA57575.1"/>
    </source>
</evidence>
<feature type="signal peptide" evidence="2">
    <location>
        <begin position="1"/>
        <end position="17"/>
    </location>
</feature>
<evidence type="ECO:0000256" key="2">
    <source>
        <dbReference type="SAM" id="SignalP"/>
    </source>
</evidence>
<accession>A0A167QES2</accession>
<reference evidence="3 4" key="1">
    <citation type="journal article" date="2016" name="Genome Biol. Evol.">
        <title>Divergent and convergent evolution of fungal pathogenicity.</title>
        <authorList>
            <person name="Shang Y."/>
            <person name="Xiao G."/>
            <person name="Zheng P."/>
            <person name="Cen K."/>
            <person name="Zhan S."/>
            <person name="Wang C."/>
        </authorList>
    </citation>
    <scope>NUCLEOTIDE SEQUENCE [LARGE SCALE GENOMIC DNA]</scope>
    <source>
        <strain evidence="3 4">RCEF 264</strain>
    </source>
</reference>
<keyword evidence="2" id="KW-0732">Signal</keyword>
<dbReference type="Gene3D" id="2.60.40.420">
    <property type="entry name" value="Cupredoxins - blue copper proteins"/>
    <property type="match status" value="1"/>
</dbReference>
<keyword evidence="4" id="KW-1185">Reference proteome</keyword>
<proteinExistence type="predicted"/>
<dbReference type="InterPro" id="IPR008972">
    <property type="entry name" value="Cupredoxin"/>
</dbReference>
<dbReference type="InterPro" id="IPR052953">
    <property type="entry name" value="Ser-rich/MCO-related"/>
</dbReference>
<protein>
    <submittedName>
        <fullName evidence="3">Cupredoxin</fullName>
    </submittedName>
</protein>
<comment type="caution">
    <text evidence="3">The sequence shown here is derived from an EMBL/GenBank/DDBJ whole genome shotgun (WGS) entry which is preliminary data.</text>
</comment>
<dbReference type="CDD" id="cd00920">
    <property type="entry name" value="Cupredoxin"/>
    <property type="match status" value="1"/>
</dbReference>
<evidence type="ECO:0000256" key="1">
    <source>
        <dbReference type="SAM" id="MobiDB-lite"/>
    </source>
</evidence>
<sequence length="202" mass="20839">MQFTTLALSALLGLASAQTQVTVVEVSSKNNSLTFSPDNIKVSANSMVQFQFLAGNHTVTQSTFDEPCQPISLFSNVTGFHSGFVPVAASANTGSVPTYTIMINNTNPIWVYCAQAKHCENGMSMVINENTAANSSRSLTNYKAAAVKATTVVPSGTESGTSGSTTTSSGNAPANTTNGSKMLTASTFGVGLAALAGSFFLL</sequence>